<keyword evidence="2" id="KW-1133">Transmembrane helix</keyword>
<reference evidence="3 4" key="1">
    <citation type="submission" date="2024-05" db="EMBL/GenBank/DDBJ databases">
        <title>A draft genome resource for the thread blight pathogen Marasmius tenuissimus strain MS-2.</title>
        <authorList>
            <person name="Yulfo-Soto G.E."/>
            <person name="Baruah I.K."/>
            <person name="Amoako-Attah I."/>
            <person name="Bukari Y."/>
            <person name="Meinhardt L.W."/>
            <person name="Bailey B.A."/>
            <person name="Cohen S.P."/>
        </authorList>
    </citation>
    <scope>NUCLEOTIDE SEQUENCE [LARGE SCALE GENOMIC DNA]</scope>
    <source>
        <strain evidence="3 4">MS-2</strain>
    </source>
</reference>
<dbReference type="EMBL" id="JBBXMP010000016">
    <property type="protein sequence ID" value="KAL0068810.1"/>
    <property type="molecule type" value="Genomic_DNA"/>
</dbReference>
<dbReference type="Proteomes" id="UP001437256">
    <property type="component" value="Unassembled WGS sequence"/>
</dbReference>
<evidence type="ECO:0000256" key="1">
    <source>
        <dbReference type="SAM" id="MobiDB-lite"/>
    </source>
</evidence>
<gene>
    <name evidence="3" type="ORF">AAF712_004140</name>
</gene>
<evidence type="ECO:0008006" key="5">
    <source>
        <dbReference type="Google" id="ProtNLM"/>
    </source>
</evidence>
<keyword evidence="2" id="KW-0812">Transmembrane</keyword>
<evidence type="ECO:0000313" key="4">
    <source>
        <dbReference type="Proteomes" id="UP001437256"/>
    </source>
</evidence>
<feature type="transmembrane region" description="Helical" evidence="2">
    <location>
        <begin position="244"/>
        <end position="268"/>
    </location>
</feature>
<feature type="transmembrane region" description="Helical" evidence="2">
    <location>
        <begin position="81"/>
        <end position="109"/>
    </location>
</feature>
<evidence type="ECO:0000313" key="3">
    <source>
        <dbReference type="EMBL" id="KAL0068810.1"/>
    </source>
</evidence>
<feature type="transmembrane region" description="Helical" evidence="2">
    <location>
        <begin position="274"/>
        <end position="293"/>
    </location>
</feature>
<comment type="caution">
    <text evidence="3">The sequence shown here is derived from an EMBL/GenBank/DDBJ whole genome shotgun (WGS) entry which is preliminary data.</text>
</comment>
<feature type="transmembrane region" description="Helical" evidence="2">
    <location>
        <begin position="204"/>
        <end position="224"/>
    </location>
</feature>
<keyword evidence="4" id="KW-1185">Reference proteome</keyword>
<feature type="compositionally biased region" description="Polar residues" evidence="1">
    <location>
        <begin position="304"/>
        <end position="333"/>
    </location>
</feature>
<organism evidence="3 4">
    <name type="scientific">Marasmius tenuissimus</name>
    <dbReference type="NCBI Taxonomy" id="585030"/>
    <lineage>
        <taxon>Eukaryota</taxon>
        <taxon>Fungi</taxon>
        <taxon>Dikarya</taxon>
        <taxon>Basidiomycota</taxon>
        <taxon>Agaricomycotina</taxon>
        <taxon>Agaricomycetes</taxon>
        <taxon>Agaricomycetidae</taxon>
        <taxon>Agaricales</taxon>
        <taxon>Marasmiineae</taxon>
        <taxon>Marasmiaceae</taxon>
        <taxon>Marasmius</taxon>
    </lineage>
</organism>
<keyword evidence="2" id="KW-0472">Membrane</keyword>
<feature type="region of interest" description="Disordered" evidence="1">
    <location>
        <begin position="304"/>
        <end position="339"/>
    </location>
</feature>
<sequence>MYVPLLARFEEVQGANTTPSVIPDTSGQTPFSVCMVLGAWVQALGYGVFVSLYLATIWLIRERSFITTRTERSSSDNVFKIMFILSSLMFFVATFHFAISAYRLVHVWIVGHNLAPPITSLAVLNSWHNVLWVGLYVTQELLGTGAAIYRCWLLWSKDWRVILLPAVVLLVEIGTGYACCALFAQSDPLNGKLSAPVRDMMQIFYAAAVLGNLLPTGLMVYRLWKSHHKSTQSGIKTPSILYPILRILVESASLQLIVEAILLCLFDTGRQEQFIILPLIVPVVGITFSLITIRIKLVAARTTSGGRSTYPSDDSNWRQKNTIGSLPSPTSPRIGNPWRDHLIELSSK</sequence>
<name>A0ABR3A5N0_9AGAR</name>
<evidence type="ECO:0000256" key="2">
    <source>
        <dbReference type="SAM" id="Phobius"/>
    </source>
</evidence>
<feature type="transmembrane region" description="Helical" evidence="2">
    <location>
        <begin position="129"/>
        <end position="149"/>
    </location>
</feature>
<protein>
    <recommendedName>
        <fullName evidence="5">Taste receptor type 2</fullName>
    </recommendedName>
</protein>
<feature type="transmembrane region" description="Helical" evidence="2">
    <location>
        <begin position="39"/>
        <end position="60"/>
    </location>
</feature>
<accession>A0ABR3A5N0</accession>
<proteinExistence type="predicted"/>
<feature type="transmembrane region" description="Helical" evidence="2">
    <location>
        <begin position="161"/>
        <end position="184"/>
    </location>
</feature>